<evidence type="ECO:0008006" key="2">
    <source>
        <dbReference type="Google" id="ProtNLM"/>
    </source>
</evidence>
<organism evidence="1">
    <name type="scientific">Dyadobacter sp. 676</name>
    <dbReference type="NCBI Taxonomy" id="3088362"/>
    <lineage>
        <taxon>Bacteria</taxon>
        <taxon>Pseudomonadati</taxon>
        <taxon>Bacteroidota</taxon>
        <taxon>Cytophagia</taxon>
        <taxon>Cytophagales</taxon>
        <taxon>Spirosomataceae</taxon>
        <taxon>Dyadobacter</taxon>
    </lineage>
</organism>
<accession>A0AAU8FJ41</accession>
<dbReference type="AlphaFoldDB" id="A0AAU8FJ41"/>
<dbReference type="PROSITE" id="PS51257">
    <property type="entry name" value="PROKAR_LIPOPROTEIN"/>
    <property type="match status" value="1"/>
</dbReference>
<dbReference type="RefSeq" id="WP_353719298.1">
    <property type="nucleotide sequence ID" value="NZ_CP159289.1"/>
</dbReference>
<dbReference type="EMBL" id="CP159289">
    <property type="protein sequence ID" value="XCH23974.1"/>
    <property type="molecule type" value="Genomic_DNA"/>
</dbReference>
<proteinExistence type="predicted"/>
<name>A0AAU8FJ41_9BACT</name>
<reference evidence="1" key="1">
    <citation type="submission" date="2024-06" db="EMBL/GenBank/DDBJ databases">
        <title>Sequencing and assembly of the genome of Dyadobacter sp. strain 676, a symbiont of Cyamopsis tetragonoloba.</title>
        <authorList>
            <person name="Guro P."/>
            <person name="Sazanova A."/>
            <person name="Kuznetsova I."/>
            <person name="Belimov A."/>
            <person name="Safronova V."/>
        </authorList>
    </citation>
    <scope>NUCLEOTIDE SEQUENCE</scope>
    <source>
        <strain evidence="1">676</strain>
    </source>
</reference>
<sequence length="311" mass="34808">MKFLALIVALAAVLSGCNDLNDLRPPDPGTEIPEAAVKVVKAKFPRAEELVFKPILNDKIWEVKLKSDTDRYTSLVDYGKMWETFKVMPDGVPATLIEPLQKTAFGGGTLSAYSTAYFAASANNRLIYNYRGENYSFAWAGVYPETNSSASFGSVLYRIATYEIDDLPAFVKDTISGIPEMTFTMGYTLVRLDDSKNYYIFTRQRIDDRHETVSMLFDDKGKLRWSSTFFSSSGGINNGSNLEAVPAGIRQYLDSLPELAGYEFERKLVNNVNGLTSYYISVKVGGVSKCELYFDKDFNVLSKSYAVLLYK</sequence>
<evidence type="ECO:0000313" key="1">
    <source>
        <dbReference type="EMBL" id="XCH23974.1"/>
    </source>
</evidence>
<protein>
    <recommendedName>
        <fullName evidence="2">PepSY domain-containing protein</fullName>
    </recommendedName>
</protein>
<gene>
    <name evidence="1" type="ORF">ABV298_27270</name>
</gene>